<evidence type="ECO:0000313" key="3">
    <source>
        <dbReference type="EnsemblFungi" id="EJT69488"/>
    </source>
</evidence>
<reference evidence="3" key="5">
    <citation type="submission" date="2018-04" db="UniProtKB">
        <authorList>
            <consortium name="EnsemblFungi"/>
        </authorList>
    </citation>
    <scope>IDENTIFICATION</scope>
    <source>
        <strain evidence="3">R3-111a-1</strain>
    </source>
</reference>
<proteinExistence type="predicted"/>
<dbReference type="AlphaFoldDB" id="J3PHX6"/>
<dbReference type="Proteomes" id="UP000006039">
    <property type="component" value="Unassembled WGS sequence"/>
</dbReference>
<sequence>MPTPYFGPGPSLTPEKGEGNERRSRRRSNTAPTGLNIESAPAAAANTRSRLVVPVRNPAIGRLGIVPHPNTSTA</sequence>
<dbReference type="EMBL" id="GL385404">
    <property type="protein sequence ID" value="EJT69488.1"/>
    <property type="molecule type" value="Genomic_DNA"/>
</dbReference>
<gene>
    <name evidence="3" type="primary">20353565</name>
    <name evidence="2" type="ORF">GGTG_13107</name>
</gene>
<evidence type="ECO:0000313" key="2">
    <source>
        <dbReference type="EMBL" id="EJT69488.1"/>
    </source>
</evidence>
<keyword evidence="4" id="KW-1185">Reference proteome</keyword>
<accession>J3PHX6</accession>
<dbReference type="VEuPathDB" id="FungiDB:GGTG_13107"/>
<reference evidence="2" key="2">
    <citation type="submission" date="2010-07" db="EMBL/GenBank/DDBJ databases">
        <authorList>
            <consortium name="The Broad Institute Genome Sequencing Platform"/>
            <consortium name="Broad Institute Genome Sequencing Center for Infectious Disease"/>
            <person name="Ma L.-J."/>
            <person name="Dead R."/>
            <person name="Young S."/>
            <person name="Zeng Q."/>
            <person name="Koehrsen M."/>
            <person name="Alvarado L."/>
            <person name="Berlin A."/>
            <person name="Chapman S.B."/>
            <person name="Chen Z."/>
            <person name="Freedman E."/>
            <person name="Gellesch M."/>
            <person name="Goldberg J."/>
            <person name="Griggs A."/>
            <person name="Gujja S."/>
            <person name="Heilman E.R."/>
            <person name="Heiman D."/>
            <person name="Hepburn T."/>
            <person name="Howarth C."/>
            <person name="Jen D."/>
            <person name="Larson L."/>
            <person name="Mehta T."/>
            <person name="Neiman D."/>
            <person name="Pearson M."/>
            <person name="Roberts A."/>
            <person name="Saif S."/>
            <person name="Shea T."/>
            <person name="Shenoy N."/>
            <person name="Sisk P."/>
            <person name="Stolte C."/>
            <person name="Sykes S."/>
            <person name="Walk T."/>
            <person name="White J."/>
            <person name="Yandava C."/>
            <person name="Haas B."/>
            <person name="Nusbaum C."/>
            <person name="Birren B."/>
        </authorList>
    </citation>
    <scope>NUCLEOTIDE SEQUENCE</scope>
    <source>
        <strain evidence="2">R3-111a-1</strain>
    </source>
</reference>
<evidence type="ECO:0000313" key="4">
    <source>
        <dbReference type="Proteomes" id="UP000006039"/>
    </source>
</evidence>
<reference evidence="3" key="4">
    <citation type="journal article" date="2015" name="G3 (Bethesda)">
        <title>Genome sequences of three phytopathogenic species of the Magnaporthaceae family of fungi.</title>
        <authorList>
            <person name="Okagaki L.H."/>
            <person name="Nunes C.C."/>
            <person name="Sailsbery J."/>
            <person name="Clay B."/>
            <person name="Brown D."/>
            <person name="John T."/>
            <person name="Oh Y."/>
            <person name="Young N."/>
            <person name="Fitzgerald M."/>
            <person name="Haas B.J."/>
            <person name="Zeng Q."/>
            <person name="Young S."/>
            <person name="Adiconis X."/>
            <person name="Fan L."/>
            <person name="Levin J.Z."/>
            <person name="Mitchell T.K."/>
            <person name="Okubara P.A."/>
            <person name="Farman M.L."/>
            <person name="Kohn L.M."/>
            <person name="Birren B."/>
            <person name="Ma L.-J."/>
            <person name="Dean R.A."/>
        </authorList>
    </citation>
    <scope>NUCLEOTIDE SEQUENCE</scope>
    <source>
        <strain evidence="3">R3-111a-1</strain>
    </source>
</reference>
<reference evidence="2" key="3">
    <citation type="submission" date="2010-09" db="EMBL/GenBank/DDBJ databases">
        <title>Annotation of Gaeumannomyces graminis var. tritici R3-111a-1.</title>
        <authorList>
            <consortium name="The Broad Institute Genome Sequencing Platform"/>
            <person name="Ma L.-J."/>
            <person name="Dead R."/>
            <person name="Young S.K."/>
            <person name="Zeng Q."/>
            <person name="Gargeya S."/>
            <person name="Fitzgerald M."/>
            <person name="Haas B."/>
            <person name="Abouelleil A."/>
            <person name="Alvarado L."/>
            <person name="Arachchi H.M."/>
            <person name="Berlin A."/>
            <person name="Brown A."/>
            <person name="Chapman S.B."/>
            <person name="Chen Z."/>
            <person name="Dunbar C."/>
            <person name="Freedman E."/>
            <person name="Gearin G."/>
            <person name="Gellesch M."/>
            <person name="Goldberg J."/>
            <person name="Griggs A."/>
            <person name="Gujja S."/>
            <person name="Heiman D."/>
            <person name="Howarth C."/>
            <person name="Larson L."/>
            <person name="Lui A."/>
            <person name="MacDonald P.J.P."/>
            <person name="Mehta T."/>
            <person name="Montmayeur A."/>
            <person name="Murphy C."/>
            <person name="Neiman D."/>
            <person name="Pearson M."/>
            <person name="Priest M."/>
            <person name="Roberts A."/>
            <person name="Saif S."/>
            <person name="Shea T."/>
            <person name="Shenoy N."/>
            <person name="Sisk P."/>
            <person name="Stolte C."/>
            <person name="Sykes S."/>
            <person name="Yandava C."/>
            <person name="Wortman J."/>
            <person name="Nusbaum C."/>
            <person name="Birren B."/>
        </authorList>
    </citation>
    <scope>NUCLEOTIDE SEQUENCE</scope>
    <source>
        <strain evidence="2">R3-111a-1</strain>
    </source>
</reference>
<evidence type="ECO:0000256" key="1">
    <source>
        <dbReference type="SAM" id="MobiDB-lite"/>
    </source>
</evidence>
<dbReference type="HOGENOM" id="CLU_2687949_0_0_1"/>
<name>J3PHX6_GAET3</name>
<feature type="region of interest" description="Disordered" evidence="1">
    <location>
        <begin position="1"/>
        <end position="45"/>
    </location>
</feature>
<dbReference type="GeneID" id="20353565"/>
<organism evidence="2">
    <name type="scientific">Gaeumannomyces tritici (strain R3-111a-1)</name>
    <name type="common">Wheat and barley take-all root rot fungus</name>
    <name type="synonym">Gaeumannomyces graminis var. tritici</name>
    <dbReference type="NCBI Taxonomy" id="644352"/>
    <lineage>
        <taxon>Eukaryota</taxon>
        <taxon>Fungi</taxon>
        <taxon>Dikarya</taxon>
        <taxon>Ascomycota</taxon>
        <taxon>Pezizomycotina</taxon>
        <taxon>Sordariomycetes</taxon>
        <taxon>Sordariomycetidae</taxon>
        <taxon>Magnaporthales</taxon>
        <taxon>Magnaporthaceae</taxon>
        <taxon>Gaeumannomyces</taxon>
    </lineage>
</organism>
<dbReference type="RefSeq" id="XP_009229273.1">
    <property type="nucleotide sequence ID" value="XM_009231009.1"/>
</dbReference>
<protein>
    <submittedName>
        <fullName evidence="2 3">Uncharacterized protein</fullName>
    </submittedName>
</protein>
<dbReference type="EnsemblFungi" id="EJT69488">
    <property type="protein sequence ID" value="EJT69488"/>
    <property type="gene ID" value="GGTG_13107"/>
</dbReference>
<reference evidence="4" key="1">
    <citation type="submission" date="2010-07" db="EMBL/GenBank/DDBJ databases">
        <title>The genome sequence of Gaeumannomyces graminis var. tritici strain R3-111a-1.</title>
        <authorList>
            <consortium name="The Broad Institute Genome Sequencing Platform"/>
            <person name="Ma L.-J."/>
            <person name="Dead R."/>
            <person name="Young S."/>
            <person name="Zeng Q."/>
            <person name="Koehrsen M."/>
            <person name="Alvarado L."/>
            <person name="Berlin A."/>
            <person name="Chapman S.B."/>
            <person name="Chen Z."/>
            <person name="Freedman E."/>
            <person name="Gellesch M."/>
            <person name="Goldberg J."/>
            <person name="Griggs A."/>
            <person name="Gujja S."/>
            <person name="Heilman E.R."/>
            <person name="Heiman D."/>
            <person name="Hepburn T."/>
            <person name="Howarth C."/>
            <person name="Jen D."/>
            <person name="Larson L."/>
            <person name="Mehta T."/>
            <person name="Neiman D."/>
            <person name="Pearson M."/>
            <person name="Roberts A."/>
            <person name="Saif S."/>
            <person name="Shea T."/>
            <person name="Shenoy N."/>
            <person name="Sisk P."/>
            <person name="Stolte C."/>
            <person name="Sykes S."/>
            <person name="Walk T."/>
            <person name="White J."/>
            <person name="Yandava C."/>
            <person name="Haas B."/>
            <person name="Nusbaum C."/>
            <person name="Birren B."/>
        </authorList>
    </citation>
    <scope>NUCLEOTIDE SEQUENCE [LARGE SCALE GENOMIC DNA]</scope>
    <source>
        <strain evidence="4">R3-111a-1</strain>
    </source>
</reference>